<accession>A0ABV4USZ3</accession>
<reference evidence="1 2" key="1">
    <citation type="submission" date="2024-09" db="EMBL/GenBank/DDBJ databases">
        <authorList>
            <person name="Salinas-Garcia M.A."/>
            <person name="Prieme A."/>
        </authorList>
    </citation>
    <scope>NUCLEOTIDE SEQUENCE [LARGE SCALE GENOMIC DNA]</scope>
    <source>
        <strain evidence="1 2">DSM 21081</strain>
    </source>
</reference>
<gene>
    <name evidence="1" type="ORF">ACETWP_15785</name>
</gene>
<evidence type="ECO:0000313" key="1">
    <source>
        <dbReference type="EMBL" id="MFB0836051.1"/>
    </source>
</evidence>
<dbReference type="EMBL" id="JBHDLJ010000017">
    <property type="protein sequence ID" value="MFB0836051.1"/>
    <property type="molecule type" value="Genomic_DNA"/>
</dbReference>
<proteinExistence type="predicted"/>
<dbReference type="Proteomes" id="UP001575652">
    <property type="component" value="Unassembled WGS sequence"/>
</dbReference>
<sequence>MDNKRRLLATLTMRETTQLETLLAMLPGAFEHRPGLGQPVH</sequence>
<dbReference type="RefSeq" id="WP_373973228.1">
    <property type="nucleotide sequence ID" value="NZ_JBHDLJ010000017.1"/>
</dbReference>
<name>A0ABV4USZ3_9MICC</name>
<organism evidence="1 2">
    <name type="scientific">Arthrobacter halodurans</name>
    <dbReference type="NCBI Taxonomy" id="516699"/>
    <lineage>
        <taxon>Bacteria</taxon>
        <taxon>Bacillati</taxon>
        <taxon>Actinomycetota</taxon>
        <taxon>Actinomycetes</taxon>
        <taxon>Micrococcales</taxon>
        <taxon>Micrococcaceae</taxon>
        <taxon>Arthrobacter</taxon>
    </lineage>
</organism>
<evidence type="ECO:0000313" key="2">
    <source>
        <dbReference type="Proteomes" id="UP001575652"/>
    </source>
</evidence>
<comment type="caution">
    <text evidence="1">The sequence shown here is derived from an EMBL/GenBank/DDBJ whole genome shotgun (WGS) entry which is preliminary data.</text>
</comment>
<keyword evidence="2" id="KW-1185">Reference proteome</keyword>
<protein>
    <submittedName>
        <fullName evidence="1">Uncharacterized protein</fullName>
    </submittedName>
</protein>